<dbReference type="PANTHER" id="PTHR30055">
    <property type="entry name" value="HTH-TYPE TRANSCRIPTIONAL REGULATOR RUTR"/>
    <property type="match status" value="1"/>
</dbReference>
<organism evidence="6 7">
    <name type="scientific">Enemella evansiae</name>
    <dbReference type="NCBI Taxonomy" id="2016499"/>
    <lineage>
        <taxon>Bacteria</taxon>
        <taxon>Bacillati</taxon>
        <taxon>Actinomycetota</taxon>
        <taxon>Actinomycetes</taxon>
        <taxon>Propionibacteriales</taxon>
        <taxon>Propionibacteriaceae</taxon>
        <taxon>Enemella</taxon>
    </lineage>
</organism>
<dbReference type="Gene3D" id="1.10.357.10">
    <property type="entry name" value="Tetracycline Repressor, domain 2"/>
    <property type="match status" value="1"/>
</dbReference>
<reference evidence="6 7" key="1">
    <citation type="submission" date="2017-07" db="EMBL/GenBank/DDBJ databases">
        <title>Draft whole genome sequences of clinical Proprionibacteriaceae strains.</title>
        <authorList>
            <person name="Bernier A.-M."/>
            <person name="Bernard K."/>
            <person name="Domingo M.-C."/>
        </authorList>
    </citation>
    <scope>NUCLEOTIDE SEQUENCE [LARGE SCALE GENOMIC DNA]</scope>
    <source>
        <strain evidence="6 7">NML 030167</strain>
    </source>
</reference>
<comment type="caution">
    <text evidence="6">The sequence shown here is derived from an EMBL/GenBank/DDBJ whole genome shotgun (WGS) entry which is preliminary data.</text>
</comment>
<dbReference type="Pfam" id="PF00440">
    <property type="entry name" value="TetR_N"/>
    <property type="match status" value="1"/>
</dbReference>
<dbReference type="GO" id="GO:0003700">
    <property type="term" value="F:DNA-binding transcription factor activity"/>
    <property type="evidence" value="ECO:0007669"/>
    <property type="project" value="TreeGrafter"/>
</dbReference>
<dbReference type="InterPro" id="IPR025996">
    <property type="entry name" value="MT1864/Rv1816-like_C"/>
</dbReference>
<dbReference type="AlphaFoldDB" id="A0A255G9T4"/>
<dbReference type="RefSeq" id="WP_094405791.1">
    <property type="nucleotide sequence ID" value="NZ_NMVO01000014.1"/>
</dbReference>
<dbReference type="EMBL" id="NMVO01000014">
    <property type="protein sequence ID" value="OYO12659.1"/>
    <property type="molecule type" value="Genomic_DNA"/>
</dbReference>
<feature type="DNA-binding region" description="H-T-H motif" evidence="4">
    <location>
        <begin position="34"/>
        <end position="53"/>
    </location>
</feature>
<feature type="domain" description="HTH tetR-type" evidence="5">
    <location>
        <begin position="11"/>
        <end position="71"/>
    </location>
</feature>
<keyword evidence="7" id="KW-1185">Reference proteome</keyword>
<dbReference type="InterPro" id="IPR050109">
    <property type="entry name" value="HTH-type_TetR-like_transc_reg"/>
</dbReference>
<evidence type="ECO:0000256" key="4">
    <source>
        <dbReference type="PROSITE-ProRule" id="PRU00335"/>
    </source>
</evidence>
<name>A0A255G9T4_9ACTN</name>
<dbReference type="InterPro" id="IPR036271">
    <property type="entry name" value="Tet_transcr_reg_TetR-rel_C_sf"/>
</dbReference>
<dbReference type="OrthoDB" id="3173376at2"/>
<evidence type="ECO:0000256" key="3">
    <source>
        <dbReference type="ARBA" id="ARBA00023163"/>
    </source>
</evidence>
<dbReference type="GO" id="GO:0000976">
    <property type="term" value="F:transcription cis-regulatory region binding"/>
    <property type="evidence" value="ECO:0007669"/>
    <property type="project" value="TreeGrafter"/>
</dbReference>
<dbReference type="InterPro" id="IPR009057">
    <property type="entry name" value="Homeodomain-like_sf"/>
</dbReference>
<accession>A0A255G9T4</accession>
<dbReference type="SUPFAM" id="SSF46689">
    <property type="entry name" value="Homeodomain-like"/>
    <property type="match status" value="1"/>
</dbReference>
<evidence type="ECO:0000256" key="1">
    <source>
        <dbReference type="ARBA" id="ARBA00023015"/>
    </source>
</evidence>
<proteinExistence type="predicted"/>
<dbReference type="PROSITE" id="PS50977">
    <property type="entry name" value="HTH_TETR_2"/>
    <property type="match status" value="1"/>
</dbReference>
<evidence type="ECO:0000259" key="5">
    <source>
        <dbReference type="PROSITE" id="PS50977"/>
    </source>
</evidence>
<keyword evidence="1" id="KW-0805">Transcription regulation</keyword>
<gene>
    <name evidence="6" type="ORF">CGZ94_12140</name>
</gene>
<sequence>MTPSGTSYHHGNLRAELLDHAAAMVAEVGPDRVTLRRLATAAGVSHAAPAHHFGDRCGLFTALAAQGFERLAAALGESVQDFAGQAVRYVRFALDHPGHYPVMFDAALVHTDDPALVAAMAAARARLDSGAAQVADEQRIDTVRLVGFSVVHGFATLWLNGALDPRYTAEDPETWVRRMTAALFTPAGTQAD</sequence>
<dbReference type="Proteomes" id="UP000215896">
    <property type="component" value="Unassembled WGS sequence"/>
</dbReference>
<dbReference type="InterPro" id="IPR001647">
    <property type="entry name" value="HTH_TetR"/>
</dbReference>
<dbReference type="SUPFAM" id="SSF48498">
    <property type="entry name" value="Tetracyclin repressor-like, C-terminal domain"/>
    <property type="match status" value="1"/>
</dbReference>
<evidence type="ECO:0000256" key="2">
    <source>
        <dbReference type="ARBA" id="ARBA00023125"/>
    </source>
</evidence>
<evidence type="ECO:0000313" key="7">
    <source>
        <dbReference type="Proteomes" id="UP000215896"/>
    </source>
</evidence>
<dbReference type="PANTHER" id="PTHR30055:SF220">
    <property type="entry name" value="TETR-FAMILY REGULATORY PROTEIN"/>
    <property type="match status" value="1"/>
</dbReference>
<protein>
    <submittedName>
        <fullName evidence="6">TetR family transcriptional regulator</fullName>
    </submittedName>
</protein>
<evidence type="ECO:0000313" key="6">
    <source>
        <dbReference type="EMBL" id="OYO12659.1"/>
    </source>
</evidence>
<keyword evidence="3" id="KW-0804">Transcription</keyword>
<keyword evidence="2 4" id="KW-0238">DNA-binding</keyword>
<dbReference type="Pfam" id="PF13305">
    <property type="entry name" value="TetR_C_33"/>
    <property type="match status" value="1"/>
</dbReference>